<gene>
    <name evidence="1" type="ORF">EAY46_29595</name>
</gene>
<comment type="caution">
    <text evidence="1">The sequence shown here is derived from an EMBL/GenBank/DDBJ whole genome shotgun (WGS) entry which is preliminary data.</text>
</comment>
<organism evidence="1 2">
    <name type="scientific">Vibrio anguillarum</name>
    <name type="common">Listonella anguillarum</name>
    <dbReference type="NCBI Taxonomy" id="55601"/>
    <lineage>
        <taxon>Bacteria</taxon>
        <taxon>Pseudomonadati</taxon>
        <taxon>Pseudomonadota</taxon>
        <taxon>Gammaproteobacteria</taxon>
        <taxon>Vibrionales</taxon>
        <taxon>Vibrionaceae</taxon>
        <taxon>Vibrio</taxon>
    </lineage>
</organism>
<dbReference type="Pfam" id="PF04985">
    <property type="entry name" value="Phage_tube"/>
    <property type="match status" value="1"/>
</dbReference>
<dbReference type="Proteomes" id="UP000726136">
    <property type="component" value="Unassembled WGS sequence"/>
</dbReference>
<sequence>MAGQMMVGIEALKCSLKVAGASAEVLSAYGANQGDYVQIDVKESQQDKQGNTFAMHYSYTGEIVSIKEEEGKMGSKPGCTIEIAPSVYKKTENGK</sequence>
<name>A0ABR9ZFA2_VIBAN</name>
<feature type="non-terminal residue" evidence="1">
    <location>
        <position position="95"/>
    </location>
</feature>
<reference evidence="1 2" key="1">
    <citation type="journal article" date="2021" name="PeerJ">
        <title>Analysis of 44 Vibrio anguillarum genomes reveals high genetic diversity.</title>
        <authorList>
            <person name="Hansen M.J."/>
            <person name="Dalsgaard I."/>
        </authorList>
    </citation>
    <scope>NUCLEOTIDE SEQUENCE [LARGE SCALE GENOMIC DNA]</scope>
    <source>
        <strain evidence="1 2">040915-1/1B</strain>
    </source>
</reference>
<evidence type="ECO:0000313" key="1">
    <source>
        <dbReference type="EMBL" id="MBF4377132.1"/>
    </source>
</evidence>
<accession>A0ABR9ZFA2</accession>
<proteinExistence type="predicted"/>
<dbReference type="EMBL" id="RDPI01001437">
    <property type="protein sequence ID" value="MBF4377132.1"/>
    <property type="molecule type" value="Genomic_DNA"/>
</dbReference>
<keyword evidence="2" id="KW-1185">Reference proteome</keyword>
<dbReference type="InterPro" id="IPR006498">
    <property type="entry name" value="Tail_tube"/>
</dbReference>
<evidence type="ECO:0000313" key="2">
    <source>
        <dbReference type="Proteomes" id="UP000726136"/>
    </source>
</evidence>
<protein>
    <submittedName>
        <fullName evidence="1">Phage tail protein</fullName>
    </submittedName>
</protein>